<dbReference type="KEGG" id="bca:BCE_4017"/>
<organism evidence="1 2">
    <name type="scientific">Bacillus cereus (strain ATCC 10987 / NRS 248)</name>
    <dbReference type="NCBI Taxonomy" id="222523"/>
    <lineage>
        <taxon>Bacteria</taxon>
        <taxon>Bacillati</taxon>
        <taxon>Bacillota</taxon>
        <taxon>Bacilli</taxon>
        <taxon>Bacillales</taxon>
        <taxon>Bacillaceae</taxon>
        <taxon>Bacillus</taxon>
        <taxon>Bacillus cereus group</taxon>
    </lineage>
</organism>
<accession>Q731Z8</accession>
<evidence type="ECO:0000313" key="1">
    <source>
        <dbReference type="EMBL" id="AAS42919.1"/>
    </source>
</evidence>
<dbReference type="AlphaFoldDB" id="Q731Z8"/>
<dbReference type="HOGENOM" id="CLU_3354335_0_0_9"/>
<protein>
    <submittedName>
        <fullName evidence="1">Uncharacterized protein</fullName>
    </submittedName>
</protein>
<dbReference type="Proteomes" id="UP000002527">
    <property type="component" value="Chromosome"/>
</dbReference>
<name>Q731Z8_BACC1</name>
<sequence length="36" mass="4323">MKIAHLLFKEMGYFLFYNKSGLQGLYTYLSNEYIII</sequence>
<reference evidence="1 2" key="1">
    <citation type="journal article" date="2004" name="Nucleic Acids Res.">
        <title>The genome sequence of Bacillus cereus ATCC 10987 reveals metabolic adaptations and a large plasmid related to Bacillus anthracis pXO1.</title>
        <authorList>
            <person name="Rasko D.A."/>
            <person name="Ravel J."/>
            <person name="Okstad O.A."/>
            <person name="Helgason E."/>
            <person name="Cer R.Z."/>
            <person name="Jiang L."/>
            <person name="Shores K.A."/>
            <person name="Fouts D.E."/>
            <person name="Tourasse N.J."/>
            <person name="Angiuoli S.V."/>
            <person name="Kolonay J."/>
            <person name="Nelson W.C."/>
            <person name="Kolsto A.-B."/>
            <person name="Fraser C.M."/>
            <person name="Read T.D."/>
        </authorList>
    </citation>
    <scope>NUCLEOTIDE SEQUENCE [LARGE SCALE GENOMIC DNA]</scope>
    <source>
        <strain evidence="2">ATCC 10987 / NRS 248</strain>
    </source>
</reference>
<proteinExistence type="predicted"/>
<evidence type="ECO:0000313" key="2">
    <source>
        <dbReference type="Proteomes" id="UP000002527"/>
    </source>
</evidence>
<gene>
    <name evidence="1" type="ordered locus">BCE_4017</name>
</gene>
<dbReference type="EMBL" id="AE017194">
    <property type="protein sequence ID" value="AAS42919.1"/>
    <property type="molecule type" value="Genomic_DNA"/>
</dbReference>